<dbReference type="SUPFAM" id="SSF56436">
    <property type="entry name" value="C-type lectin-like"/>
    <property type="match status" value="1"/>
</dbReference>
<dbReference type="Proteomes" id="UP000515804">
    <property type="component" value="Chromosome"/>
</dbReference>
<accession>A0A7G9SUX0</accession>
<protein>
    <submittedName>
        <fullName evidence="2">Formylglycine-generating enzyme family protein</fullName>
    </submittedName>
</protein>
<dbReference type="AlphaFoldDB" id="A0A7G9SUX0"/>
<dbReference type="GO" id="GO:0120147">
    <property type="term" value="F:formylglycine-generating oxidase activity"/>
    <property type="evidence" value="ECO:0007669"/>
    <property type="project" value="TreeGrafter"/>
</dbReference>
<dbReference type="InterPro" id="IPR016187">
    <property type="entry name" value="CTDL_fold"/>
</dbReference>
<evidence type="ECO:0000313" key="3">
    <source>
        <dbReference type="Proteomes" id="UP000515804"/>
    </source>
</evidence>
<evidence type="ECO:0000313" key="2">
    <source>
        <dbReference type="EMBL" id="QNN71645.1"/>
    </source>
</evidence>
<dbReference type="InterPro" id="IPR042095">
    <property type="entry name" value="SUMF_sf"/>
</dbReference>
<proteinExistence type="predicted"/>
<dbReference type="InterPro" id="IPR005532">
    <property type="entry name" value="SUMF_dom"/>
</dbReference>
<dbReference type="EMBL" id="CP060719">
    <property type="protein sequence ID" value="QNN71645.1"/>
    <property type="molecule type" value="Genomic_DNA"/>
</dbReference>
<sequence>MVPVPQPVQPERSAGSVSISGDDTLAGVLSWSLPAVQVDDPAVARKAAQRALAQGDLFETGASAIPILIALQRQHPGDEGDAKLLDRAQAALIGQAKAALDAADEDLAALRFAQRHATVLRTLWPEAARVQAYLQAVDAAEQARERSLAGMRALVAGQLDTPGGALDAFHEAIRLRPGQMRAHLGIGAVESALIRSAEAAAMQGDFAAAGVELGRAQRVRQHPQTIAAAAARIEVMRAERVRRLRDEGLIALGEPDGLRVARERLADMLLIARAGDPASVELRQRIDLVGHYGLFRPGQVFTDGLDDGTRGPGLVVVPHGAFHMGAPDDEADASKDEQPRHLVRLERGFAMTRHEITVGEFGRFVEASGYEGRATERGHSLAYDVRSGNFVRGSGIDWRSGYDGRPAAADMPVIHVTARDAEAYAAWLSEQAGAHYRLPSEAEFEYALRAGSTTRFPWGSGAPPEGVENLTGGLDVSPQGRRWSNAFPGYGDGWWGPAPAGSFAANAFRLHDMAGNVSEWVADCWHQGYRRAPATGAAWINPGCRNRMYRGGSWASAPTQVRSAWRASGGTDATNARVGFRLVRQL</sequence>
<name>A0A7G9SUX0_9GAMM</name>
<dbReference type="Gene3D" id="3.90.1580.10">
    <property type="entry name" value="paralog of FGE (formylglycine-generating enzyme)"/>
    <property type="match status" value="1"/>
</dbReference>
<dbReference type="Pfam" id="PF03781">
    <property type="entry name" value="FGE-sulfatase"/>
    <property type="match status" value="1"/>
</dbReference>
<dbReference type="InterPro" id="IPR051043">
    <property type="entry name" value="Sulfatase_Mod_Factor_Kinase"/>
</dbReference>
<gene>
    <name evidence="2" type="ORF">H9L16_11010</name>
</gene>
<evidence type="ECO:0000259" key="1">
    <source>
        <dbReference type="Pfam" id="PF03781"/>
    </source>
</evidence>
<organism evidence="2 3">
    <name type="scientific">Thermomonas carbonis</name>
    <dbReference type="NCBI Taxonomy" id="1463158"/>
    <lineage>
        <taxon>Bacteria</taxon>
        <taxon>Pseudomonadati</taxon>
        <taxon>Pseudomonadota</taxon>
        <taxon>Gammaproteobacteria</taxon>
        <taxon>Lysobacterales</taxon>
        <taxon>Lysobacteraceae</taxon>
        <taxon>Thermomonas</taxon>
    </lineage>
</organism>
<dbReference type="KEGG" id="tcn:H9L16_11010"/>
<keyword evidence="3" id="KW-1185">Reference proteome</keyword>
<dbReference type="PANTHER" id="PTHR23150:SF35">
    <property type="entry name" value="BLL6746 PROTEIN"/>
    <property type="match status" value="1"/>
</dbReference>
<reference evidence="2 3" key="1">
    <citation type="submission" date="2020-08" db="EMBL/GenBank/DDBJ databases">
        <title>Genome sequence of Thermomonas carbonis KCTC 42013T.</title>
        <authorList>
            <person name="Hyun D.-W."/>
            <person name="Bae J.-W."/>
        </authorList>
    </citation>
    <scope>NUCLEOTIDE SEQUENCE [LARGE SCALE GENOMIC DNA]</scope>
    <source>
        <strain evidence="2 3">KCTC 42013</strain>
    </source>
</reference>
<feature type="domain" description="Sulfatase-modifying factor enzyme-like" evidence="1">
    <location>
        <begin position="312"/>
        <end position="584"/>
    </location>
</feature>
<dbReference type="PANTHER" id="PTHR23150">
    <property type="entry name" value="SULFATASE MODIFYING FACTOR 1, 2"/>
    <property type="match status" value="1"/>
</dbReference>